<keyword evidence="2" id="KW-1185">Reference proteome</keyword>
<accession>A0ABV8FNC6</accession>
<comment type="caution">
    <text evidence="1">The sequence shown here is derived from an EMBL/GenBank/DDBJ whole genome shotgun (WGS) entry which is preliminary data.</text>
</comment>
<dbReference type="RefSeq" id="WP_378532553.1">
    <property type="nucleotide sequence ID" value="NZ_JBHSBH010000007.1"/>
</dbReference>
<dbReference type="Proteomes" id="UP001595847">
    <property type="component" value="Unassembled WGS sequence"/>
</dbReference>
<dbReference type="Gene3D" id="3.40.50.300">
    <property type="entry name" value="P-loop containing nucleotide triphosphate hydrolases"/>
    <property type="match status" value="1"/>
</dbReference>
<keyword evidence="1" id="KW-0808">Transferase</keyword>
<sequence length="292" mass="31901">MKQPPYILLVNGTKVDRPVFVLGAPHSGVDLIARALGRAPGFYLGSGDPGVLSAVYAVARRPSIAEERASGTATLLRDAFAEAWQLTPLTCPRCPGEPVSAREAGEPCRHAREATRFGDASPDLLYSATALRAAFEDALFVQVIRDGRDVAAAMLADERSLAWFRPGIANIGEELPNPFFGIESEHERSEYPELSTAAKCALRWRGAVRLSARLRGDLGADRLMTLRYEDLFGNEVETAEQLREFTGARVSAVELVSTEATGIGTWRKRLTSDQHRDVRSVAETELTRLGYT</sequence>
<evidence type="ECO:0000313" key="2">
    <source>
        <dbReference type="Proteomes" id="UP001595847"/>
    </source>
</evidence>
<dbReference type="EC" id="2.8.2.-" evidence="1"/>
<reference evidence="2" key="1">
    <citation type="journal article" date="2019" name="Int. J. Syst. Evol. Microbiol.">
        <title>The Global Catalogue of Microorganisms (GCM) 10K type strain sequencing project: providing services to taxonomists for standard genome sequencing and annotation.</title>
        <authorList>
            <consortium name="The Broad Institute Genomics Platform"/>
            <consortium name="The Broad Institute Genome Sequencing Center for Infectious Disease"/>
            <person name="Wu L."/>
            <person name="Ma J."/>
        </authorList>
    </citation>
    <scope>NUCLEOTIDE SEQUENCE [LARGE SCALE GENOMIC DNA]</scope>
    <source>
        <strain evidence="2">TBRC 1826</strain>
    </source>
</reference>
<organism evidence="1 2">
    <name type="scientific">Nocardiopsis sediminis</name>
    <dbReference type="NCBI Taxonomy" id="1778267"/>
    <lineage>
        <taxon>Bacteria</taxon>
        <taxon>Bacillati</taxon>
        <taxon>Actinomycetota</taxon>
        <taxon>Actinomycetes</taxon>
        <taxon>Streptosporangiales</taxon>
        <taxon>Nocardiopsidaceae</taxon>
        <taxon>Nocardiopsis</taxon>
    </lineage>
</organism>
<evidence type="ECO:0000313" key="1">
    <source>
        <dbReference type="EMBL" id="MFC3996477.1"/>
    </source>
</evidence>
<name>A0ABV8FNC6_9ACTN</name>
<protein>
    <submittedName>
        <fullName evidence="1">Sulfotransferase family protein</fullName>
        <ecNumber evidence="1">2.8.2.-</ecNumber>
    </submittedName>
</protein>
<dbReference type="GO" id="GO:0016740">
    <property type="term" value="F:transferase activity"/>
    <property type="evidence" value="ECO:0007669"/>
    <property type="project" value="UniProtKB-KW"/>
</dbReference>
<proteinExistence type="predicted"/>
<dbReference type="Pfam" id="PF13469">
    <property type="entry name" value="Sulfotransfer_3"/>
    <property type="match status" value="1"/>
</dbReference>
<dbReference type="EMBL" id="JBHSBH010000007">
    <property type="protein sequence ID" value="MFC3996477.1"/>
    <property type="molecule type" value="Genomic_DNA"/>
</dbReference>
<dbReference type="SUPFAM" id="SSF52540">
    <property type="entry name" value="P-loop containing nucleoside triphosphate hydrolases"/>
    <property type="match status" value="1"/>
</dbReference>
<gene>
    <name evidence="1" type="ORF">ACFOVU_11150</name>
</gene>
<dbReference type="InterPro" id="IPR027417">
    <property type="entry name" value="P-loop_NTPase"/>
</dbReference>